<organism evidence="2">
    <name type="scientific">Clastoptera arizonana</name>
    <name type="common">Arizona spittle bug</name>
    <dbReference type="NCBI Taxonomy" id="38151"/>
    <lineage>
        <taxon>Eukaryota</taxon>
        <taxon>Metazoa</taxon>
        <taxon>Ecdysozoa</taxon>
        <taxon>Arthropoda</taxon>
        <taxon>Hexapoda</taxon>
        <taxon>Insecta</taxon>
        <taxon>Pterygota</taxon>
        <taxon>Neoptera</taxon>
        <taxon>Paraneoptera</taxon>
        <taxon>Hemiptera</taxon>
        <taxon>Auchenorrhyncha</taxon>
        <taxon>Cercopoidea</taxon>
        <taxon>Clastopteridae</taxon>
        <taxon>Clastoptera</taxon>
    </lineage>
</organism>
<dbReference type="InterPro" id="IPR049546">
    <property type="entry name" value="WDR54_beta_prop"/>
</dbReference>
<accession>A0A1B6CBU7</accession>
<feature type="domain" description="WD repeat-containing protein 54 beta-propeller" evidence="1">
    <location>
        <begin position="27"/>
        <end position="101"/>
    </location>
</feature>
<sequence>INVVPVNEKQNVLKYIPCTGTKQQESTNVTQVLWCNFRNELIFVVLSSLGLQIFDCDELECRFYHPCQDSLPDEKSYARGIALIHEDFLCVGNSSGCLRIFGSVDD</sequence>
<protein>
    <recommendedName>
        <fullName evidence="1">WD repeat-containing protein 54 beta-propeller domain-containing protein</fullName>
    </recommendedName>
</protein>
<evidence type="ECO:0000259" key="1">
    <source>
        <dbReference type="Pfam" id="PF21031"/>
    </source>
</evidence>
<reference evidence="2" key="1">
    <citation type="submission" date="2015-12" db="EMBL/GenBank/DDBJ databases">
        <title>De novo transcriptome assembly of four potential Pierce s Disease insect vectors from Arizona vineyards.</title>
        <authorList>
            <person name="Tassone E.E."/>
        </authorList>
    </citation>
    <scope>NUCLEOTIDE SEQUENCE</scope>
</reference>
<name>A0A1B6CBU7_9HEMI</name>
<proteinExistence type="predicted"/>
<dbReference type="Pfam" id="PF21031">
    <property type="entry name" value="WDR54"/>
    <property type="match status" value="1"/>
</dbReference>
<dbReference type="AlphaFoldDB" id="A0A1B6CBU7"/>
<gene>
    <name evidence="2" type="ORF">g.45611</name>
</gene>
<feature type="non-terminal residue" evidence="2">
    <location>
        <position position="106"/>
    </location>
</feature>
<evidence type="ECO:0000313" key="2">
    <source>
        <dbReference type="EMBL" id="JAS10924.1"/>
    </source>
</evidence>
<dbReference type="EMBL" id="GEDC01026374">
    <property type="protein sequence ID" value="JAS10924.1"/>
    <property type="molecule type" value="Transcribed_RNA"/>
</dbReference>
<feature type="non-terminal residue" evidence="2">
    <location>
        <position position="1"/>
    </location>
</feature>